<evidence type="ECO:0000256" key="3">
    <source>
        <dbReference type="ARBA" id="ARBA00022630"/>
    </source>
</evidence>
<dbReference type="FunFam" id="3.50.50.60:FF:000002">
    <property type="entry name" value="tRNA uridine 5-carboxymethylaminomethyl modification enzyme MnmG"/>
    <property type="match status" value="1"/>
</dbReference>
<dbReference type="InterPro" id="IPR002218">
    <property type="entry name" value="MnmG-rel"/>
</dbReference>
<dbReference type="GeneID" id="8231024"/>
<dbReference type="PROSITE" id="PS01281">
    <property type="entry name" value="GIDA_2"/>
    <property type="match status" value="1"/>
</dbReference>
<dbReference type="HOGENOM" id="CLU_007831_2_1_1"/>
<dbReference type="GO" id="GO:0005739">
    <property type="term" value="C:mitochondrion"/>
    <property type="evidence" value="ECO:0007669"/>
    <property type="project" value="GOC"/>
</dbReference>
<evidence type="ECO:0000256" key="1">
    <source>
        <dbReference type="ARBA" id="ARBA00001974"/>
    </source>
</evidence>
<organism>
    <name type="scientific">Pediculus humanus subsp. corporis</name>
    <name type="common">Body louse</name>
    <dbReference type="NCBI Taxonomy" id="121224"/>
    <lineage>
        <taxon>Eukaryota</taxon>
        <taxon>Metazoa</taxon>
        <taxon>Ecdysozoa</taxon>
        <taxon>Arthropoda</taxon>
        <taxon>Hexapoda</taxon>
        <taxon>Insecta</taxon>
        <taxon>Pterygota</taxon>
        <taxon>Neoptera</taxon>
        <taxon>Paraneoptera</taxon>
        <taxon>Psocodea</taxon>
        <taxon>Troctomorpha</taxon>
        <taxon>Phthiraptera</taxon>
        <taxon>Anoplura</taxon>
        <taxon>Pediculidae</taxon>
        <taxon>Pediculus</taxon>
    </lineage>
</organism>
<dbReference type="InterPro" id="IPR004416">
    <property type="entry name" value="MnmG"/>
</dbReference>
<accession>E0VBK0</accession>
<dbReference type="GO" id="GO:0005829">
    <property type="term" value="C:cytosol"/>
    <property type="evidence" value="ECO:0007669"/>
    <property type="project" value="TreeGrafter"/>
</dbReference>
<dbReference type="Gene3D" id="1.10.150.570">
    <property type="entry name" value="GidA associated domain, C-terminal subdomain"/>
    <property type="match status" value="1"/>
</dbReference>
<evidence type="ECO:0000313" key="8">
    <source>
        <dbReference type="Proteomes" id="UP000009046"/>
    </source>
</evidence>
<dbReference type="HAMAP" id="MF_00129">
    <property type="entry name" value="MnmG_GidA"/>
    <property type="match status" value="1"/>
</dbReference>
<protein>
    <submittedName>
        <fullName evidence="6 7">Glucose inhibited division protein A, putative</fullName>
    </submittedName>
</protein>
<dbReference type="InterPro" id="IPR044920">
    <property type="entry name" value="MnmG_C_subdom_sf"/>
</dbReference>
<dbReference type="AlphaFoldDB" id="E0VBK0"/>
<dbReference type="EnsemblMetazoa" id="PHUM063420-RA">
    <property type="protein sequence ID" value="PHUM063420-PA"/>
    <property type="gene ID" value="PHUM063420"/>
</dbReference>
<keyword evidence="3" id="KW-0285">Flavoprotein</keyword>
<dbReference type="GO" id="GO:0070899">
    <property type="term" value="P:mitochondrial tRNA wobble uridine modification"/>
    <property type="evidence" value="ECO:0007669"/>
    <property type="project" value="UniProtKB-ARBA"/>
</dbReference>
<dbReference type="RefSeq" id="XP_002423494.1">
    <property type="nucleotide sequence ID" value="XM_002423449.1"/>
</dbReference>
<dbReference type="VEuPathDB" id="VectorBase:PHUM063420"/>
<dbReference type="PANTHER" id="PTHR11806:SF0">
    <property type="entry name" value="PROTEIN MTO1 HOMOLOG, MITOCHONDRIAL"/>
    <property type="match status" value="1"/>
</dbReference>
<dbReference type="CTD" id="8231024"/>
<reference evidence="6" key="1">
    <citation type="submission" date="2007-04" db="EMBL/GenBank/DDBJ databases">
        <title>Annotation of Pediculus humanus corporis strain USDA.</title>
        <authorList>
            <person name="Kirkness E."/>
            <person name="Hannick L."/>
            <person name="Hass B."/>
            <person name="Bruggner R."/>
            <person name="Lawson D."/>
            <person name="Bidwell S."/>
            <person name="Joardar V."/>
            <person name="Caler E."/>
            <person name="Walenz B."/>
            <person name="Inman J."/>
            <person name="Schobel S."/>
            <person name="Galinsky K."/>
            <person name="Amedeo P."/>
            <person name="Strausberg R."/>
        </authorList>
    </citation>
    <scope>NUCLEOTIDE SEQUENCE</scope>
    <source>
        <strain evidence="6">USDA</strain>
    </source>
</reference>
<dbReference type="EMBL" id="DS235032">
    <property type="protein sequence ID" value="EEB10756.1"/>
    <property type="molecule type" value="Genomic_DNA"/>
</dbReference>
<evidence type="ECO:0000313" key="7">
    <source>
        <dbReference type="EnsemblMetazoa" id="PHUM063420-PA"/>
    </source>
</evidence>
<comment type="cofactor">
    <cofactor evidence="1">
        <name>FAD</name>
        <dbReference type="ChEBI" id="CHEBI:57692"/>
    </cofactor>
</comment>
<dbReference type="KEGG" id="phu:Phum_PHUM063420"/>
<dbReference type="FunFam" id="1.10.150.570:FF:000001">
    <property type="entry name" value="tRNA uridine 5-carboxymethylaminomethyl modification enzyme MnmG"/>
    <property type="match status" value="1"/>
</dbReference>
<name>E0VBK0_PEDHC</name>
<dbReference type="Proteomes" id="UP000009046">
    <property type="component" value="Unassembled WGS sequence"/>
</dbReference>
<dbReference type="GO" id="GO:0030488">
    <property type="term" value="P:tRNA methylation"/>
    <property type="evidence" value="ECO:0007669"/>
    <property type="project" value="TreeGrafter"/>
</dbReference>
<dbReference type="NCBIfam" id="TIGR00136">
    <property type="entry name" value="mnmG_gidA"/>
    <property type="match status" value="1"/>
</dbReference>
<dbReference type="FunCoup" id="E0VBK0">
    <property type="interactions" value="1441"/>
</dbReference>
<dbReference type="InterPro" id="IPR047001">
    <property type="entry name" value="MnmG_C_subdom"/>
</dbReference>
<evidence type="ECO:0000259" key="5">
    <source>
        <dbReference type="SMART" id="SM01228"/>
    </source>
</evidence>
<evidence type="ECO:0000256" key="4">
    <source>
        <dbReference type="ARBA" id="ARBA00022827"/>
    </source>
</evidence>
<reference evidence="6" key="2">
    <citation type="submission" date="2007-04" db="EMBL/GenBank/DDBJ databases">
        <title>The genome of the human body louse.</title>
        <authorList>
            <consortium name="The Human Body Louse Genome Consortium"/>
            <person name="Kirkness E."/>
            <person name="Walenz B."/>
            <person name="Hass B."/>
            <person name="Bruggner R."/>
            <person name="Strausberg R."/>
        </authorList>
    </citation>
    <scope>NUCLEOTIDE SEQUENCE</scope>
    <source>
        <strain evidence="6">USDA</strain>
    </source>
</reference>
<dbReference type="Gene3D" id="3.50.50.60">
    <property type="entry name" value="FAD/NAD(P)-binding domain"/>
    <property type="match status" value="2"/>
</dbReference>
<keyword evidence="4" id="KW-0274">FAD</keyword>
<evidence type="ECO:0000256" key="2">
    <source>
        <dbReference type="ARBA" id="ARBA00007653"/>
    </source>
</evidence>
<reference evidence="7" key="3">
    <citation type="submission" date="2021-02" db="UniProtKB">
        <authorList>
            <consortium name="EnsemblMetazoa"/>
        </authorList>
    </citation>
    <scope>IDENTIFICATION</scope>
    <source>
        <strain evidence="7">USDA</strain>
    </source>
</reference>
<dbReference type="SUPFAM" id="SSF51905">
    <property type="entry name" value="FAD/NAD(P)-binding domain"/>
    <property type="match status" value="1"/>
</dbReference>
<keyword evidence="8" id="KW-1185">Reference proteome</keyword>
<dbReference type="STRING" id="121224.E0VBK0"/>
<dbReference type="PRINTS" id="PR00411">
    <property type="entry name" value="PNDRDTASEI"/>
</dbReference>
<proteinExistence type="inferred from homology"/>
<dbReference type="eggNOG" id="KOG2311">
    <property type="taxonomic scope" value="Eukaryota"/>
</dbReference>
<dbReference type="OrthoDB" id="3329at2759"/>
<sequence length="644" mass="72204">MNNAPRLVNRYYSSEFFSKKYDVIVVGGGHAGVEACCAASRMGVNSLLITHKKESIGEMSCNPSFGGIGKGHLMKEVDALDGVCARICDLTGVHYKVLNKSKGPAVWGPRAQIDRKLYKKEIQNEVFNKTSNLDVMFTSVDDLLIDKESNSCLGVVTKLGDKILSKTVILTTGTFLNAQINIGLEVKPAGRMGDEPAIPLAKTLERLKFSLGRLKTGTPPRLRKETIDFSVCIRQEPDNPSQPFSFLNKKVWIRPENQIPCFLTHTNEKIGKIIADNMHLNRHVREEINGPRYCPSIESKYLRFNRAQHQIWLEPEGLDSDVIYPGGLSCTLPEDLQQKIVNELPGLEKAVIVQPGYGVEYDYVDPRELNPSLETIKVPNLFFAGQINGTTGYEEAAAQGVIAGINAAAKCQGKPEFIVNRSEGYIGVLIDDLTTLGTNEPYRMFTSRAEFRLYLRPDNADLRLTKKGYDIGCVSKDRYELTLSVENILNETIKKLKSDFKSVYSWCDILKMNKSKNTEKVSAMQMFPSVRFNANFDELRSLSETAFKHLPEDNILCHRILVEAIYESALEQELLEIEEVRKQESLKIPNSIDYFKESLNMSLEERSKLSLAKPQTIAAASRIPGVTPASIIYLLKYVQKNALQ</sequence>
<dbReference type="Pfam" id="PF01134">
    <property type="entry name" value="GIDA"/>
    <property type="match status" value="1"/>
</dbReference>
<dbReference type="InterPro" id="IPR040131">
    <property type="entry name" value="MnmG_N"/>
</dbReference>
<comment type="similarity">
    <text evidence="2">Belongs to the MnmG family.</text>
</comment>
<dbReference type="InParanoid" id="E0VBK0"/>
<dbReference type="GO" id="GO:0050660">
    <property type="term" value="F:flavin adenine dinucleotide binding"/>
    <property type="evidence" value="ECO:0007669"/>
    <property type="project" value="InterPro"/>
</dbReference>
<dbReference type="SMART" id="SM01228">
    <property type="entry name" value="GIDA_assoc_3"/>
    <property type="match status" value="1"/>
</dbReference>
<dbReference type="InterPro" id="IPR026904">
    <property type="entry name" value="MnmG_C"/>
</dbReference>
<gene>
    <name evidence="7" type="primary">8231024</name>
    <name evidence="6" type="ORF">Phum_PHUM063420</name>
</gene>
<dbReference type="EMBL" id="AAZO01000741">
    <property type="status" value="NOT_ANNOTATED_CDS"/>
    <property type="molecule type" value="Genomic_DNA"/>
</dbReference>
<dbReference type="Pfam" id="PF13932">
    <property type="entry name" value="SAM_GIDA_C"/>
    <property type="match status" value="1"/>
</dbReference>
<dbReference type="InterPro" id="IPR036188">
    <property type="entry name" value="FAD/NAD-bd_sf"/>
</dbReference>
<dbReference type="OMA" id="CNPAMGG"/>
<evidence type="ECO:0000313" key="6">
    <source>
        <dbReference type="EMBL" id="EEB10756.1"/>
    </source>
</evidence>
<dbReference type="PANTHER" id="PTHR11806">
    <property type="entry name" value="GLUCOSE INHIBITED DIVISION PROTEIN A"/>
    <property type="match status" value="1"/>
</dbReference>
<dbReference type="FunFam" id="3.50.50.60:FF:000082">
    <property type="entry name" value="protein MTO1 homolog, mitochondrial isoform X1"/>
    <property type="match status" value="1"/>
</dbReference>
<dbReference type="InterPro" id="IPR020595">
    <property type="entry name" value="MnmG-rel_CS"/>
</dbReference>
<feature type="domain" description="tRNA uridine 5-carboxymethylaminomethyl modification enzyme C-terminal subdomain" evidence="5">
    <location>
        <begin position="564"/>
        <end position="636"/>
    </location>
</feature>